<name>A0A6T8LMQ1_HEMAN</name>
<proteinExistence type="predicted"/>
<accession>A0A6T8LMQ1</accession>
<protein>
    <submittedName>
        <fullName evidence="1">Uncharacterized protein</fullName>
    </submittedName>
</protein>
<gene>
    <name evidence="1" type="ORF">HAND1043_LOCUS13411</name>
</gene>
<evidence type="ECO:0000313" key="1">
    <source>
        <dbReference type="EMBL" id="CAD8746914.1"/>
    </source>
</evidence>
<sequence>MIKASPAATDQAGWRESTADFWAAEWEKLNAAKARPRSVSLSVTHFTGAVASKSPRLGAVLMKSRLAATVSMDWAKSRTGSSFLSEAGTNPDSRVSRLIRKIASKVALRTIFKRSSDSFVTHFSQRTRTV</sequence>
<organism evidence="1">
    <name type="scientific">Hemiselmis andersenii</name>
    <name type="common">Cryptophyte alga</name>
    <dbReference type="NCBI Taxonomy" id="464988"/>
    <lineage>
        <taxon>Eukaryota</taxon>
        <taxon>Cryptophyceae</taxon>
        <taxon>Cryptomonadales</taxon>
        <taxon>Hemiselmidaceae</taxon>
        <taxon>Hemiselmis</taxon>
    </lineage>
</organism>
<dbReference type="EMBL" id="HBFK01021650">
    <property type="protein sequence ID" value="CAD8746914.1"/>
    <property type="molecule type" value="Transcribed_RNA"/>
</dbReference>
<reference evidence="1" key="1">
    <citation type="submission" date="2021-01" db="EMBL/GenBank/DDBJ databases">
        <authorList>
            <person name="Corre E."/>
            <person name="Pelletier E."/>
            <person name="Niang G."/>
            <person name="Scheremetjew M."/>
            <person name="Finn R."/>
            <person name="Kale V."/>
            <person name="Holt S."/>
            <person name="Cochrane G."/>
            <person name="Meng A."/>
            <person name="Brown T."/>
            <person name="Cohen L."/>
        </authorList>
    </citation>
    <scope>NUCLEOTIDE SEQUENCE</scope>
    <source>
        <strain evidence="1">CCMP441</strain>
    </source>
</reference>
<dbReference type="AlphaFoldDB" id="A0A6T8LMQ1"/>